<keyword evidence="6 8" id="KW-0333">Golgi apparatus</keyword>
<evidence type="ECO:0000256" key="7">
    <source>
        <dbReference type="ARBA" id="ARBA00023136"/>
    </source>
</evidence>
<feature type="glycosylation site" description="N-linked (GlcNAc...) asparagine" evidence="8">
    <location>
        <position position="197"/>
    </location>
</feature>
<proteinExistence type="inferred from homology"/>
<reference evidence="11" key="1">
    <citation type="submission" date="2022-08" db="EMBL/GenBank/DDBJ databases">
        <authorList>
            <person name="Byrne P K."/>
        </authorList>
    </citation>
    <scope>NUCLEOTIDE SEQUENCE</scope>
    <source>
        <strain evidence="11">UCD650</strain>
    </source>
</reference>
<protein>
    <recommendedName>
        <fullName evidence="8">Golgi to ER traffic protein 2</fullName>
    </recommendedName>
    <alternativeName>
        <fullName evidence="8">Hydroxyurea resistance protein 2</fullName>
    </alternativeName>
    <alternativeName>
        <fullName evidence="8">Required for meiotic nuclear division protein 7</fullName>
    </alternativeName>
</protein>
<dbReference type="PANTHER" id="PTHR28263">
    <property type="entry name" value="GOLGI TO ER TRAFFIC PROTEIN 2"/>
    <property type="match status" value="1"/>
</dbReference>
<feature type="topological domain" description="Lumenal" evidence="8">
    <location>
        <begin position="194"/>
        <end position="220"/>
    </location>
</feature>
<dbReference type="InterPro" id="IPR028143">
    <property type="entry name" value="Get2/sif1"/>
</dbReference>
<keyword evidence="1 8" id="KW-0813">Transport</keyword>
<keyword evidence="3 8" id="KW-0256">Endoplasmic reticulum</keyword>
<comment type="similarity">
    <text evidence="8">Belongs to the GET2 family.</text>
</comment>
<evidence type="ECO:0000256" key="5">
    <source>
        <dbReference type="ARBA" id="ARBA00022989"/>
    </source>
</evidence>
<dbReference type="Proteomes" id="UP001152964">
    <property type="component" value="Chromosome 5"/>
</dbReference>
<accession>A0ABN8VP81</accession>
<evidence type="ECO:0000313" key="11">
    <source>
        <dbReference type="EMBL" id="CAI1955604.1"/>
    </source>
</evidence>
<dbReference type="EMBL" id="OX291495">
    <property type="protein sequence ID" value="CAI1955604.1"/>
    <property type="molecule type" value="Genomic_DNA"/>
</dbReference>
<feature type="compositionally biased region" description="Polar residues" evidence="9">
    <location>
        <begin position="75"/>
        <end position="95"/>
    </location>
</feature>
<evidence type="ECO:0000256" key="6">
    <source>
        <dbReference type="ARBA" id="ARBA00023034"/>
    </source>
</evidence>
<feature type="topological domain" description="Cytoplasmic" evidence="8">
    <location>
        <begin position="1"/>
        <end position="172"/>
    </location>
</feature>
<organism evidence="11 12">
    <name type="scientific">Saccharomyces eubayanus</name>
    <name type="common">Yeast</name>
    <dbReference type="NCBI Taxonomy" id="1080349"/>
    <lineage>
        <taxon>Eukaryota</taxon>
        <taxon>Fungi</taxon>
        <taxon>Dikarya</taxon>
        <taxon>Ascomycota</taxon>
        <taxon>Saccharomycotina</taxon>
        <taxon>Saccharomycetes</taxon>
        <taxon>Saccharomycetales</taxon>
        <taxon>Saccharomycetaceae</taxon>
        <taxon>Saccharomyces</taxon>
    </lineage>
</organism>
<feature type="transmembrane region" description="Helical" evidence="10">
    <location>
        <begin position="221"/>
        <end position="240"/>
    </location>
</feature>
<sequence>MGICTLPSLTASNSIKQRHTVEMAELTEAEKRRLLRERRQQKFSNGGASSRLNKITGQASSHLNAESPLDAPSIPTGTPVESSGVATPASKNDSSAAPQFDLLKQLAAMQGQGPGSGSGSPPDSSTPDLFSLLSSMNTGMPGAEGTPSLGQASPMAPINQAALDYHDYLLNKLKAWTILVKWVFFLLPYLFLLTRPNAAVWSAFAFAQSAWFAPLRNPSNFTTVFATFEFLSISIYYQLLKNVEHKSKIRNLQDTNKLVKLVSLVPEGMIPIPNLKGKIVTALQYWDLLSMLITDISFVLIMLGLLTYL</sequence>
<feature type="region of interest" description="Disordered" evidence="9">
    <location>
        <begin position="60"/>
        <end position="95"/>
    </location>
</feature>
<feature type="glycosylation site" description="N-linked (GlcNAc...) asparagine" evidence="8">
    <location>
        <position position="220"/>
    </location>
</feature>
<keyword evidence="8" id="KW-0325">Glycoprotein</keyword>
<dbReference type="Pfam" id="PF08690">
    <property type="entry name" value="GET2"/>
    <property type="match status" value="1"/>
</dbReference>
<evidence type="ECO:0000256" key="10">
    <source>
        <dbReference type="SAM" id="Phobius"/>
    </source>
</evidence>
<keyword evidence="5 8" id="KW-1133">Transmembrane helix</keyword>
<feature type="region of interest" description="Disordered" evidence="9">
    <location>
        <begin position="109"/>
        <end position="131"/>
    </location>
</feature>
<evidence type="ECO:0000256" key="1">
    <source>
        <dbReference type="ARBA" id="ARBA00022448"/>
    </source>
</evidence>
<evidence type="ECO:0000256" key="3">
    <source>
        <dbReference type="ARBA" id="ARBA00022824"/>
    </source>
</evidence>
<dbReference type="HAMAP" id="MF_03114">
    <property type="entry name" value="Get2"/>
    <property type="match status" value="1"/>
</dbReference>
<gene>
    <name evidence="11" type="primary">U6500E01750</name>
    <name evidence="8" type="synonym">GET2</name>
    <name evidence="8" type="synonym">HUR2</name>
    <name evidence="8" type="synonym">RMD7</name>
    <name evidence="11" type="ORF">SEUBUCD650_0E01750</name>
</gene>
<name>A0ABN8VP81_SACEU</name>
<comment type="subcellular location">
    <subcellularLocation>
        <location evidence="8">Endoplasmic reticulum membrane</location>
        <topology evidence="8">Multi-pass membrane protein</topology>
    </subcellularLocation>
    <subcellularLocation>
        <location evidence="8">Golgi apparatus membrane</location>
        <topology evidence="8">Multi-pass membrane protein</topology>
    </subcellularLocation>
</comment>
<dbReference type="InterPro" id="IPR014802">
    <property type="entry name" value="GET2"/>
</dbReference>
<comment type="function">
    <text evidence="8">Required for the post-translational delivery of tail-anchored (TA) proteins to the endoplasmic reticulum. Together with GET1, acts as a membrane receptor for soluble GET3, which recognizes and selectively binds the transmembrane domain of TA proteins in the cytosol. The GET complex cooperates with the HDEL receptor ERD2 to mediate the ATP-dependent retrieval of resident ER proteins that contain a C-terminal H-D-E-L retention signal from the Golgi to the ER. Involved in DNA replication and DNA damage response and also in cell wall function.</text>
</comment>
<evidence type="ECO:0000256" key="9">
    <source>
        <dbReference type="SAM" id="MobiDB-lite"/>
    </source>
</evidence>
<feature type="compositionally biased region" description="Low complexity" evidence="9">
    <location>
        <begin position="119"/>
        <end position="128"/>
    </location>
</feature>
<keyword evidence="4 8" id="KW-0931">ER-Golgi transport</keyword>
<dbReference type="PANTHER" id="PTHR28263:SF1">
    <property type="entry name" value="GOLGI TO ER TRAFFIC PROTEIN 2"/>
    <property type="match status" value="1"/>
</dbReference>
<evidence type="ECO:0000256" key="8">
    <source>
        <dbReference type="HAMAP-Rule" id="MF_03114"/>
    </source>
</evidence>
<feature type="topological domain" description="Cytoplasmic" evidence="8">
    <location>
        <begin position="241"/>
        <end position="287"/>
    </location>
</feature>
<evidence type="ECO:0000256" key="4">
    <source>
        <dbReference type="ARBA" id="ARBA00022892"/>
    </source>
</evidence>
<evidence type="ECO:0000313" key="12">
    <source>
        <dbReference type="Proteomes" id="UP001152964"/>
    </source>
</evidence>
<keyword evidence="12" id="KW-1185">Reference proteome</keyword>
<keyword evidence="2 8" id="KW-0812">Transmembrane</keyword>
<feature type="topological domain" description="Lumenal" evidence="8">
    <location>
        <position position="309"/>
    </location>
</feature>
<comment type="subunit">
    <text evidence="8">Component of the Golgi to ER traffic (GET) complex, which is composed of GET1, GET2 and GET3. Within the complex, GET1 and GET2 form a heterotetramer which is stabilized by phosphatidylinositol binding and which binds to the GET3 homodimer.</text>
</comment>
<evidence type="ECO:0000256" key="2">
    <source>
        <dbReference type="ARBA" id="ARBA00022692"/>
    </source>
</evidence>
<keyword evidence="7 8" id="KW-0472">Membrane</keyword>
<feature type="transmembrane region" description="Helical" evidence="10">
    <location>
        <begin position="285"/>
        <end position="308"/>
    </location>
</feature>